<sequence length="153" mass="16307">MLQVIVPLVLLANGLAAGVLMGTQLGGWPLLRSLPADRYVHAHAFFATRYDPFMPVCLIVTVLGDVVLAVFADAAGTRPLFLAATALALATVTISLLKNVPVNKWVRALDPDDLPADFAGRDPRPAWGRWNRTRTALAVLALVANCLALGLSL</sequence>
<name>A0A066TZT7_9PSEU</name>
<evidence type="ECO:0008006" key="4">
    <source>
        <dbReference type="Google" id="ProtNLM"/>
    </source>
</evidence>
<keyword evidence="1" id="KW-0472">Membrane</keyword>
<comment type="caution">
    <text evidence="2">The sequence shown here is derived from an EMBL/GenBank/DDBJ whole genome shotgun (WGS) entry which is preliminary data.</text>
</comment>
<evidence type="ECO:0000256" key="1">
    <source>
        <dbReference type="SAM" id="Phobius"/>
    </source>
</evidence>
<dbReference type="AlphaFoldDB" id="A0A066TZT7"/>
<dbReference type="OrthoDB" id="4251131at2"/>
<feature type="transmembrane region" description="Helical" evidence="1">
    <location>
        <begin position="135"/>
        <end position="152"/>
    </location>
</feature>
<dbReference type="InterPro" id="IPR013901">
    <property type="entry name" value="Anthrone_oxy"/>
</dbReference>
<accession>A0A066TZT7</accession>
<dbReference type="EMBL" id="JMQI01000043">
    <property type="protein sequence ID" value="KDN20365.1"/>
    <property type="molecule type" value="Genomic_DNA"/>
</dbReference>
<keyword evidence="3" id="KW-1185">Reference proteome</keyword>
<evidence type="ECO:0000313" key="2">
    <source>
        <dbReference type="EMBL" id="KDN20365.1"/>
    </source>
</evidence>
<protein>
    <recommendedName>
        <fullName evidence="4">Monooxygenase</fullName>
    </recommendedName>
</protein>
<dbReference type="eggNOG" id="COG5500">
    <property type="taxonomic scope" value="Bacteria"/>
</dbReference>
<evidence type="ECO:0000313" key="3">
    <source>
        <dbReference type="Proteomes" id="UP000027345"/>
    </source>
</evidence>
<proteinExistence type="predicted"/>
<keyword evidence="1" id="KW-0812">Transmembrane</keyword>
<dbReference type="RefSeq" id="WP_043782538.1">
    <property type="nucleotide sequence ID" value="NZ_JMQI01000043.1"/>
</dbReference>
<reference evidence="2 3" key="1">
    <citation type="submission" date="2014-05" db="EMBL/GenBank/DDBJ databases">
        <title>Draft genome sequence of Amycolatopsis rifamycinica DSM 46095.</title>
        <authorList>
            <person name="Lal R."/>
            <person name="Saxena A."/>
            <person name="Kumari R."/>
            <person name="Mukherjee U."/>
            <person name="Singh P."/>
            <person name="Sangwan N."/>
            <person name="Mahato N.K."/>
        </authorList>
    </citation>
    <scope>NUCLEOTIDE SEQUENCE [LARGE SCALE GENOMIC DNA]</scope>
    <source>
        <strain evidence="2 3">DSM 46095</strain>
    </source>
</reference>
<dbReference type="STRING" id="287986.DV20_20655"/>
<feature type="transmembrane region" description="Helical" evidence="1">
    <location>
        <begin position="79"/>
        <end position="97"/>
    </location>
</feature>
<dbReference type="Pfam" id="PF08592">
    <property type="entry name" value="Anthrone_oxy"/>
    <property type="match status" value="1"/>
</dbReference>
<dbReference type="Proteomes" id="UP000027345">
    <property type="component" value="Unassembled WGS sequence"/>
</dbReference>
<organism evidence="2 3">
    <name type="scientific">Amycolatopsis rifamycinica</name>
    <dbReference type="NCBI Taxonomy" id="287986"/>
    <lineage>
        <taxon>Bacteria</taxon>
        <taxon>Bacillati</taxon>
        <taxon>Actinomycetota</taxon>
        <taxon>Actinomycetes</taxon>
        <taxon>Pseudonocardiales</taxon>
        <taxon>Pseudonocardiaceae</taxon>
        <taxon>Amycolatopsis</taxon>
    </lineage>
</organism>
<feature type="transmembrane region" description="Helical" evidence="1">
    <location>
        <begin position="53"/>
        <end position="72"/>
    </location>
</feature>
<keyword evidence="1" id="KW-1133">Transmembrane helix</keyword>
<gene>
    <name evidence="2" type="ORF">DV20_20655</name>
</gene>